<protein>
    <submittedName>
        <fullName evidence="1">Uncharacterized protein</fullName>
    </submittedName>
</protein>
<evidence type="ECO:0000313" key="2">
    <source>
        <dbReference type="Proteomes" id="UP000240322"/>
    </source>
</evidence>
<comment type="caution">
    <text evidence="1">The sequence shown here is derived from an EMBL/GenBank/DDBJ whole genome shotgun (WGS) entry which is preliminary data.</text>
</comment>
<dbReference type="EMBL" id="NEXE01000180">
    <property type="protein sequence ID" value="PSN87166.1"/>
    <property type="molecule type" value="Genomic_DNA"/>
</dbReference>
<evidence type="ECO:0000313" key="1">
    <source>
        <dbReference type="EMBL" id="PSN87166.1"/>
    </source>
</evidence>
<feature type="non-terminal residue" evidence="1">
    <location>
        <position position="1"/>
    </location>
</feature>
<sequence>SGTTEPGSGPRDADGGGLVAGFGLRVAGGGLPLQVHAGSGLNSDGAGGRPLGLEVCPSCGEEAYASENGCWKCLSCGHSQCM</sequence>
<dbReference type="Proteomes" id="UP000240322">
    <property type="component" value="Unassembled WGS sequence"/>
</dbReference>
<gene>
    <name evidence="1" type="ORF">B9Q03_11045</name>
</gene>
<proteinExistence type="predicted"/>
<reference evidence="1 2" key="1">
    <citation type="submission" date="2017-04" db="EMBL/GenBank/DDBJ databases">
        <title>Novel microbial lineages endemic to geothermal iron-oxide mats fill important gaps in the evolutionary history of Archaea.</title>
        <authorList>
            <person name="Jay Z.J."/>
            <person name="Beam J.P."/>
            <person name="Dlakic M."/>
            <person name="Rusch D.B."/>
            <person name="Kozubal M.A."/>
            <person name="Inskeep W.P."/>
        </authorList>
    </citation>
    <scope>NUCLEOTIDE SEQUENCE [LARGE SCALE GENOMIC DNA]</scope>
    <source>
        <strain evidence="1">OSP_D</strain>
    </source>
</reference>
<organism evidence="1 2">
    <name type="scientific">Candidatus Marsarchaeota G2 archaeon OSP_D</name>
    <dbReference type="NCBI Taxonomy" id="1978157"/>
    <lineage>
        <taxon>Archaea</taxon>
        <taxon>Candidatus Marsarchaeota</taxon>
        <taxon>Candidatus Marsarchaeota group 2</taxon>
    </lineage>
</organism>
<name>A0A2R6ALB3_9ARCH</name>
<accession>A0A2R6ALB3</accession>
<dbReference type="AlphaFoldDB" id="A0A2R6ALB3"/>